<feature type="compositionally biased region" description="Basic residues" evidence="1">
    <location>
        <begin position="48"/>
        <end position="64"/>
    </location>
</feature>
<keyword evidence="3" id="KW-1185">Reference proteome</keyword>
<comment type="caution">
    <text evidence="2">The sequence shown here is derived from an EMBL/GenBank/DDBJ whole genome shotgun (WGS) entry which is preliminary data.</text>
</comment>
<feature type="region of interest" description="Disordered" evidence="1">
    <location>
        <begin position="47"/>
        <end position="110"/>
    </location>
</feature>
<name>A0ABQ4WR05_9ASTR</name>
<evidence type="ECO:0008006" key="4">
    <source>
        <dbReference type="Google" id="ProtNLM"/>
    </source>
</evidence>
<evidence type="ECO:0000256" key="1">
    <source>
        <dbReference type="SAM" id="MobiDB-lite"/>
    </source>
</evidence>
<protein>
    <recommendedName>
        <fullName evidence="4">Histone H1</fullName>
    </recommendedName>
</protein>
<organism evidence="2 3">
    <name type="scientific">Tanacetum coccineum</name>
    <dbReference type="NCBI Taxonomy" id="301880"/>
    <lineage>
        <taxon>Eukaryota</taxon>
        <taxon>Viridiplantae</taxon>
        <taxon>Streptophyta</taxon>
        <taxon>Embryophyta</taxon>
        <taxon>Tracheophyta</taxon>
        <taxon>Spermatophyta</taxon>
        <taxon>Magnoliopsida</taxon>
        <taxon>eudicotyledons</taxon>
        <taxon>Gunneridae</taxon>
        <taxon>Pentapetalae</taxon>
        <taxon>asterids</taxon>
        <taxon>campanulids</taxon>
        <taxon>Asterales</taxon>
        <taxon>Asteraceae</taxon>
        <taxon>Asteroideae</taxon>
        <taxon>Anthemideae</taxon>
        <taxon>Anthemidinae</taxon>
        <taxon>Tanacetum</taxon>
    </lineage>
</organism>
<gene>
    <name evidence="2" type="ORF">Tco_0628699</name>
</gene>
<reference evidence="2" key="1">
    <citation type="journal article" date="2022" name="Int. J. Mol. Sci.">
        <title>Draft Genome of Tanacetum Coccineum: Genomic Comparison of Closely Related Tanacetum-Family Plants.</title>
        <authorList>
            <person name="Yamashiro T."/>
            <person name="Shiraishi A."/>
            <person name="Nakayama K."/>
            <person name="Satake H."/>
        </authorList>
    </citation>
    <scope>NUCLEOTIDE SEQUENCE</scope>
</reference>
<evidence type="ECO:0000313" key="3">
    <source>
        <dbReference type="Proteomes" id="UP001151760"/>
    </source>
</evidence>
<accession>A0ABQ4WR05</accession>
<evidence type="ECO:0000313" key="2">
    <source>
        <dbReference type="EMBL" id="GJS55337.1"/>
    </source>
</evidence>
<dbReference type="EMBL" id="BQNB010008861">
    <property type="protein sequence ID" value="GJS55337.1"/>
    <property type="molecule type" value="Genomic_DNA"/>
</dbReference>
<sequence>MHQPWRTFAAVINRWLSGKTTGMTNRKMLNSTAYKTYLAFATGATTPKKARKFKKPTSPSKKKSLVAVEEPAENSAKKPTTRRQSAGVQIRDTPGVSVSKKKAPAKTERSKGIKLLSKAMILAEA</sequence>
<reference evidence="2" key="2">
    <citation type="submission" date="2022-01" db="EMBL/GenBank/DDBJ databases">
        <authorList>
            <person name="Yamashiro T."/>
            <person name="Shiraishi A."/>
            <person name="Satake H."/>
            <person name="Nakayama K."/>
        </authorList>
    </citation>
    <scope>NUCLEOTIDE SEQUENCE</scope>
</reference>
<proteinExistence type="predicted"/>
<dbReference type="Proteomes" id="UP001151760">
    <property type="component" value="Unassembled WGS sequence"/>
</dbReference>